<dbReference type="Proteomes" id="UP001218188">
    <property type="component" value="Unassembled WGS sequence"/>
</dbReference>
<protein>
    <submittedName>
        <fullName evidence="2">Uncharacterized protein</fullName>
    </submittedName>
</protein>
<feature type="region of interest" description="Disordered" evidence="1">
    <location>
        <begin position="28"/>
        <end position="56"/>
    </location>
</feature>
<feature type="region of interest" description="Disordered" evidence="1">
    <location>
        <begin position="145"/>
        <end position="207"/>
    </location>
</feature>
<sequence length="207" mass="22252">MSHAQSFGPQVYAAQLLVKHKPAKLLRPTRHRVPRRSSRPERLSLPPAPASCHRGGGSTGCSGALSLAQGKTATINIPRRGSLPVRSKDTDYIHLQAPSPTVSSWAVENTMGIHSLHSIGKVRATDQMCSRERCGGDELCAYTGGSGAKRRAVQSERQDRKGGDAASVGDSDRRARTNDDETTLQSKPTGAASIWDAEMPKLHQIPL</sequence>
<evidence type="ECO:0000313" key="2">
    <source>
        <dbReference type="EMBL" id="KAJ7027738.1"/>
    </source>
</evidence>
<keyword evidence="3" id="KW-1185">Reference proteome</keyword>
<comment type="caution">
    <text evidence="2">The sequence shown here is derived from an EMBL/GenBank/DDBJ whole genome shotgun (WGS) entry which is preliminary data.</text>
</comment>
<proteinExistence type="predicted"/>
<accession>A0AAD6SIP4</accession>
<name>A0AAD6SIP4_9AGAR</name>
<dbReference type="EMBL" id="JARJCM010000120">
    <property type="protein sequence ID" value="KAJ7027738.1"/>
    <property type="molecule type" value="Genomic_DNA"/>
</dbReference>
<reference evidence="2" key="1">
    <citation type="submission" date="2023-03" db="EMBL/GenBank/DDBJ databases">
        <title>Massive genome expansion in bonnet fungi (Mycena s.s.) driven by repeated elements and novel gene families across ecological guilds.</title>
        <authorList>
            <consortium name="Lawrence Berkeley National Laboratory"/>
            <person name="Harder C.B."/>
            <person name="Miyauchi S."/>
            <person name="Viragh M."/>
            <person name="Kuo A."/>
            <person name="Thoen E."/>
            <person name="Andreopoulos B."/>
            <person name="Lu D."/>
            <person name="Skrede I."/>
            <person name="Drula E."/>
            <person name="Henrissat B."/>
            <person name="Morin E."/>
            <person name="Kohler A."/>
            <person name="Barry K."/>
            <person name="LaButti K."/>
            <person name="Morin E."/>
            <person name="Salamov A."/>
            <person name="Lipzen A."/>
            <person name="Mereny Z."/>
            <person name="Hegedus B."/>
            <person name="Baldrian P."/>
            <person name="Stursova M."/>
            <person name="Weitz H."/>
            <person name="Taylor A."/>
            <person name="Grigoriev I.V."/>
            <person name="Nagy L.G."/>
            <person name="Martin F."/>
            <person name="Kauserud H."/>
        </authorList>
    </citation>
    <scope>NUCLEOTIDE SEQUENCE</scope>
    <source>
        <strain evidence="2">CBHHK200</strain>
    </source>
</reference>
<evidence type="ECO:0000256" key="1">
    <source>
        <dbReference type="SAM" id="MobiDB-lite"/>
    </source>
</evidence>
<dbReference type="AlphaFoldDB" id="A0AAD6SIP4"/>
<gene>
    <name evidence="2" type="ORF">C8F04DRAFT_1189296</name>
</gene>
<feature type="compositionally biased region" description="Basic and acidic residues" evidence="1">
    <location>
        <begin position="153"/>
        <end position="163"/>
    </location>
</feature>
<evidence type="ECO:0000313" key="3">
    <source>
        <dbReference type="Proteomes" id="UP001218188"/>
    </source>
</evidence>
<feature type="compositionally biased region" description="Basic residues" evidence="1">
    <location>
        <begin position="28"/>
        <end position="37"/>
    </location>
</feature>
<organism evidence="2 3">
    <name type="scientific">Mycena alexandri</name>
    <dbReference type="NCBI Taxonomy" id="1745969"/>
    <lineage>
        <taxon>Eukaryota</taxon>
        <taxon>Fungi</taxon>
        <taxon>Dikarya</taxon>
        <taxon>Basidiomycota</taxon>
        <taxon>Agaricomycotina</taxon>
        <taxon>Agaricomycetes</taxon>
        <taxon>Agaricomycetidae</taxon>
        <taxon>Agaricales</taxon>
        <taxon>Marasmiineae</taxon>
        <taxon>Mycenaceae</taxon>
        <taxon>Mycena</taxon>
    </lineage>
</organism>
<feature type="compositionally biased region" description="Basic and acidic residues" evidence="1">
    <location>
        <begin position="170"/>
        <end position="179"/>
    </location>
</feature>